<dbReference type="InterPro" id="IPR052681">
    <property type="entry name" value="CRISPR-Cas7/Cst2/DevR"/>
</dbReference>
<dbReference type="RefSeq" id="WP_259100637.1">
    <property type="nucleotide sequence ID" value="NZ_CP130454.1"/>
</dbReference>
<evidence type="ECO:0000256" key="3">
    <source>
        <dbReference type="SAM" id="MobiDB-lite"/>
    </source>
</evidence>
<keyword evidence="1" id="KW-0051">Antiviral defense</keyword>
<evidence type="ECO:0000313" key="5">
    <source>
        <dbReference type="Proteomes" id="UP001204798"/>
    </source>
</evidence>
<dbReference type="Proteomes" id="UP001204798">
    <property type="component" value="Unassembled WGS sequence"/>
</dbReference>
<organism evidence="4 5">
    <name type="scientific">Candidatus Fervidibacter sacchari</name>
    <dbReference type="NCBI Taxonomy" id="1448929"/>
    <lineage>
        <taxon>Bacteria</taxon>
        <taxon>Candidatus Fervidibacterota</taxon>
        <taxon>Candidatus Fervidibacter</taxon>
    </lineage>
</organism>
<protein>
    <submittedName>
        <fullName evidence="4">CRISPR-associated protein Cst2</fullName>
    </submittedName>
</protein>
<evidence type="ECO:0000256" key="2">
    <source>
        <dbReference type="ARBA" id="ARBA00025626"/>
    </source>
</evidence>
<feature type="compositionally biased region" description="Acidic residues" evidence="3">
    <location>
        <begin position="167"/>
        <end position="178"/>
    </location>
</feature>
<feature type="region of interest" description="Disordered" evidence="3">
    <location>
        <begin position="160"/>
        <end position="181"/>
    </location>
</feature>
<dbReference type="PANTHER" id="PTHR37459:SF1">
    <property type="entry name" value="CRISPR-ASSOCIATED PROTEIN CAS7_CST2_DEVR"/>
    <property type="match status" value="1"/>
</dbReference>
<comment type="caution">
    <text evidence="4">The sequence shown here is derived from an EMBL/GenBank/DDBJ whole genome shotgun (WGS) entry which is preliminary data.</text>
</comment>
<comment type="function">
    <text evidence="2">CRISPR (clustered regularly interspaced short palindromic repeat) is an adaptive immune system that provides protection against mobile genetic elements (viruses, transposable elements and conjugative plasmids). CRISPR clusters contain spacers, sequences complementary to antecedent mobile elements, and target invading nucleic acids. CRISPR clusters are transcribed and processed into CRISPR RNA (crRNA).</text>
</comment>
<keyword evidence="5" id="KW-1185">Reference proteome</keyword>
<evidence type="ECO:0000256" key="1">
    <source>
        <dbReference type="ARBA" id="ARBA00023118"/>
    </source>
</evidence>
<dbReference type="EMBL" id="JANUCP010000006">
    <property type="protein sequence ID" value="MCS3920667.1"/>
    <property type="molecule type" value="Genomic_DNA"/>
</dbReference>
<evidence type="ECO:0000313" key="4">
    <source>
        <dbReference type="EMBL" id="MCS3920667.1"/>
    </source>
</evidence>
<dbReference type="NCBIfam" id="TIGR01875">
    <property type="entry name" value="cas_MJ0381"/>
    <property type="match status" value="1"/>
</dbReference>
<accession>A0ABT2ERW8</accession>
<reference evidence="4 5" key="1">
    <citation type="submission" date="2022-08" db="EMBL/GenBank/DDBJ databases">
        <title>Bacterial and archaeal communities from various locations to study Microbial Dark Matter (Phase II).</title>
        <authorList>
            <person name="Stepanauskas R."/>
        </authorList>
    </citation>
    <scope>NUCLEOTIDE SEQUENCE [LARGE SCALE GENOMIC DNA]</scope>
    <source>
        <strain evidence="4 5">PD1</strain>
    </source>
</reference>
<gene>
    <name evidence="4" type="ORF">M2350_003102</name>
</gene>
<proteinExistence type="predicted"/>
<sequence length="329" mass="37267">MAEQKQEQVFEIAIVGRVTWNLHSLNNEGTIGNVTEPRTVVLWDGTKTDGVSGEMMKHIHAFWTWLQARENNLRLCSACQSFQPQRADAASRDLPSGRGQEADAMAQVLQRCVLCDLHGFLVQRPTIHRQSTVEFGWVVGVPEQIHRDLHIHARHAIGAQGMGQEETVSEGEVSGEEMEQARPEVTAQMLYHRPTRSGVYAFVTLFQAWRIGLNEVNYTYALNDDNDRKKRYELALTAYEWTFKRPDGAMTTTRLPHIEGAEGLVLVAKTAVPVPLLSPLRDDYRQQLKDLAQRQGVEVHEFDELVKLTEILTKLRELTPFKLSAASQQ</sequence>
<dbReference type="InterPro" id="IPR010154">
    <property type="entry name" value="CRISPR-assoc_Cas7/Cst2/DevR"/>
</dbReference>
<dbReference type="PANTHER" id="PTHR37459">
    <property type="match status" value="1"/>
</dbReference>
<dbReference type="Pfam" id="PF01905">
    <property type="entry name" value="DevR"/>
    <property type="match status" value="1"/>
</dbReference>
<name>A0ABT2ERW8_9BACT</name>